<protein>
    <submittedName>
        <fullName evidence="1">Uncharacterized protein</fullName>
    </submittedName>
</protein>
<evidence type="ECO:0000313" key="1">
    <source>
        <dbReference type="EMBL" id="MBN7771619.1"/>
    </source>
</evidence>
<evidence type="ECO:0000313" key="2">
    <source>
        <dbReference type="EMBL" id="MBN7771652.1"/>
    </source>
</evidence>
<dbReference type="Proteomes" id="UP000664344">
    <property type="component" value="Unassembled WGS sequence"/>
</dbReference>
<reference evidence="1 3" key="1">
    <citation type="submission" date="2021-02" db="EMBL/GenBank/DDBJ databases">
        <title>PHA producing bacteria isolated from coastal sediment in Guangdong, Shenzhen.</title>
        <authorList>
            <person name="Zheng W."/>
            <person name="Yu S."/>
            <person name="Huang Y."/>
        </authorList>
    </citation>
    <scope>NUCLEOTIDE SEQUENCE [LARGE SCALE GENOMIC DNA]</scope>
    <source>
        <strain evidence="1 3">TN21-5</strain>
    </source>
</reference>
<gene>
    <name evidence="1" type="ORF">JYP53_17060</name>
    <name evidence="2" type="ORF">JYP53_17225</name>
</gene>
<organism evidence="1 3">
    <name type="scientific">Marinobacter daepoensis</name>
    <dbReference type="NCBI Taxonomy" id="262077"/>
    <lineage>
        <taxon>Bacteria</taxon>
        <taxon>Pseudomonadati</taxon>
        <taxon>Pseudomonadota</taxon>
        <taxon>Gammaproteobacteria</taxon>
        <taxon>Pseudomonadales</taxon>
        <taxon>Marinobacteraceae</taxon>
        <taxon>Marinobacter</taxon>
    </lineage>
</organism>
<evidence type="ECO:0000313" key="3">
    <source>
        <dbReference type="Proteomes" id="UP000664344"/>
    </source>
</evidence>
<dbReference type="EMBL" id="JAFKDB010000022">
    <property type="protein sequence ID" value="MBN7771652.1"/>
    <property type="molecule type" value="Genomic_DNA"/>
</dbReference>
<accession>A0ABS3BIE6</accession>
<name>A0ABS3BIE6_9GAMM</name>
<keyword evidence="3" id="KW-1185">Reference proteome</keyword>
<dbReference type="EMBL" id="JAFKDB010000021">
    <property type="protein sequence ID" value="MBN7771619.1"/>
    <property type="molecule type" value="Genomic_DNA"/>
</dbReference>
<comment type="caution">
    <text evidence="1">The sequence shown here is derived from an EMBL/GenBank/DDBJ whole genome shotgun (WGS) entry which is preliminary data.</text>
</comment>
<dbReference type="RefSeq" id="WP_206558324.1">
    <property type="nucleotide sequence ID" value="NZ_JAFKDB010000021.1"/>
</dbReference>
<proteinExistence type="predicted"/>
<sequence>MNDQLLIVDRLEDLANLASHASSGFEQAAIYAATQAIKAEFDALEDELDGYSSEKLSSACWSIRAAVGYDITNGHSTDQHVSWALGQISALRDLIQERTSPER</sequence>